<dbReference type="PANTHER" id="PTHR43304">
    <property type="entry name" value="PHYTOCHROME-LIKE PROTEIN CPH1"/>
    <property type="match status" value="1"/>
</dbReference>
<feature type="domain" description="PAC" evidence="8">
    <location>
        <begin position="209"/>
        <end position="261"/>
    </location>
</feature>
<dbReference type="AlphaFoldDB" id="A0A327RC64"/>
<evidence type="ECO:0000256" key="5">
    <source>
        <dbReference type="ARBA" id="ARBA00022777"/>
    </source>
</evidence>
<dbReference type="SUPFAM" id="SSF55874">
    <property type="entry name" value="ATPase domain of HSP90 chaperone/DNA topoisomerase II/histidine kinase"/>
    <property type="match status" value="1"/>
</dbReference>
<evidence type="ECO:0000259" key="8">
    <source>
        <dbReference type="PROSITE" id="PS50113"/>
    </source>
</evidence>
<evidence type="ECO:0000256" key="4">
    <source>
        <dbReference type="ARBA" id="ARBA00022679"/>
    </source>
</evidence>
<dbReference type="InterPro" id="IPR013655">
    <property type="entry name" value="PAS_fold_3"/>
</dbReference>
<dbReference type="SMART" id="SM00086">
    <property type="entry name" value="PAC"/>
    <property type="match status" value="2"/>
</dbReference>
<dbReference type="EC" id="2.7.13.3" evidence="2"/>
<dbReference type="Pfam" id="PF00989">
    <property type="entry name" value="PAS"/>
    <property type="match status" value="1"/>
</dbReference>
<dbReference type="Proteomes" id="UP000248703">
    <property type="component" value="Unassembled WGS sequence"/>
</dbReference>
<dbReference type="InterPro" id="IPR003594">
    <property type="entry name" value="HATPase_dom"/>
</dbReference>
<evidence type="ECO:0000256" key="3">
    <source>
        <dbReference type="ARBA" id="ARBA00022553"/>
    </source>
</evidence>
<keyword evidence="10" id="KW-1185">Reference proteome</keyword>
<dbReference type="SMART" id="SM00387">
    <property type="entry name" value="HATPase_c"/>
    <property type="match status" value="1"/>
</dbReference>
<dbReference type="Gene3D" id="3.30.450.20">
    <property type="entry name" value="PAS domain"/>
    <property type="match status" value="2"/>
</dbReference>
<dbReference type="CDD" id="cd00130">
    <property type="entry name" value="PAS"/>
    <property type="match status" value="1"/>
</dbReference>
<evidence type="ECO:0000313" key="10">
    <source>
        <dbReference type="Proteomes" id="UP000248703"/>
    </source>
</evidence>
<dbReference type="InterPro" id="IPR035965">
    <property type="entry name" value="PAS-like_dom_sf"/>
</dbReference>
<protein>
    <recommendedName>
        <fullName evidence="2">histidine kinase</fullName>
        <ecNumber evidence="2">2.7.13.3</ecNumber>
    </recommendedName>
</protein>
<comment type="catalytic activity">
    <reaction evidence="1">
        <text>ATP + protein L-histidine = ADP + protein N-phospho-L-histidine.</text>
        <dbReference type="EC" id="2.7.13.3"/>
    </reaction>
</comment>
<dbReference type="RefSeq" id="WP_111660379.1">
    <property type="nucleotide sequence ID" value="NZ_QLLO01000007.1"/>
</dbReference>
<dbReference type="PRINTS" id="PR00344">
    <property type="entry name" value="BCTRLSENSOR"/>
</dbReference>
<sequence>MLLNKNEVNDFLETLEKSLIIGSWSFDIEANTLSWSNVTKRIHEVSPSFVPDVTKGLNFYKEGLHRNRITELFNNAINKGESFDDEFIIVTAKGNEKWVRSVGFPKHKDGKCISVQGVFQDTTEKTLIAIQTALKEKQFRSIFQNSLTGMALVSLEGDWLEVNHALCNMLGYTDEEFFNISFKDLTHPKDKYIGDEEIPLMLAGKLDHFQAEKRFIHKKGKTVYCILSCTIVKNYNNKPLHFIFNISDITKIKLGKKKIKSLLDISSKQNERLLNFAHIVSHNLRSHVSNLEMLVQLKKEEVPKVVNDEYYPLFETAIGNLNETIINLNQVVINKINKSDLKSLNLFNSVEKAIGNLNALILADNVKVNISINKNIKVKALPAYLDSILNNLLTNAIKYKKQNIIPEINIKAIKDKKFIIVSVNDNGLGIDLKKNKHNLFGMYKVFHKHKNSRGLGLFITKIQLEAIGGKVEVESKIGKGSTFKIYLKNG</sequence>
<evidence type="ECO:0000256" key="2">
    <source>
        <dbReference type="ARBA" id="ARBA00012438"/>
    </source>
</evidence>
<dbReference type="SMART" id="SM00091">
    <property type="entry name" value="PAS"/>
    <property type="match status" value="1"/>
</dbReference>
<name>A0A327RC64_9FLAO</name>
<dbReference type="InterPro" id="IPR004358">
    <property type="entry name" value="Sig_transdc_His_kin-like_C"/>
</dbReference>
<dbReference type="InterPro" id="IPR013767">
    <property type="entry name" value="PAS_fold"/>
</dbReference>
<accession>A0A327RC64</accession>
<dbReference type="Pfam" id="PF02518">
    <property type="entry name" value="HATPase_c"/>
    <property type="match status" value="1"/>
</dbReference>
<feature type="domain" description="PAS" evidence="7">
    <location>
        <begin position="135"/>
        <end position="205"/>
    </location>
</feature>
<dbReference type="PROSITE" id="PS50109">
    <property type="entry name" value="HIS_KIN"/>
    <property type="match status" value="1"/>
</dbReference>
<dbReference type="PROSITE" id="PS50113">
    <property type="entry name" value="PAC"/>
    <property type="match status" value="1"/>
</dbReference>
<dbReference type="InterPro" id="IPR052162">
    <property type="entry name" value="Sensor_kinase/Photoreceptor"/>
</dbReference>
<comment type="caution">
    <text evidence="9">The sequence shown here is derived from an EMBL/GenBank/DDBJ whole genome shotgun (WGS) entry which is preliminary data.</text>
</comment>
<feature type="domain" description="Histidine kinase" evidence="6">
    <location>
        <begin position="279"/>
        <end position="490"/>
    </location>
</feature>
<dbReference type="GO" id="GO:0004673">
    <property type="term" value="F:protein histidine kinase activity"/>
    <property type="evidence" value="ECO:0007669"/>
    <property type="project" value="UniProtKB-EC"/>
</dbReference>
<dbReference type="OrthoDB" id="5522855at2"/>
<reference evidence="9 10" key="1">
    <citation type="submission" date="2018-06" db="EMBL/GenBank/DDBJ databases">
        <title>Genomic Encyclopedia of Archaeal and Bacterial Type Strains, Phase II (KMG-II): from individual species to whole genera.</title>
        <authorList>
            <person name="Goeker M."/>
        </authorList>
    </citation>
    <scope>NUCLEOTIDE SEQUENCE [LARGE SCALE GENOMIC DNA]</scope>
    <source>
        <strain evidence="9 10">DSM 24464</strain>
    </source>
</reference>
<keyword evidence="4" id="KW-0808">Transferase</keyword>
<dbReference type="EMBL" id="QLLO01000007">
    <property type="protein sequence ID" value="RAJ13194.1"/>
    <property type="molecule type" value="Genomic_DNA"/>
</dbReference>
<dbReference type="InterPro" id="IPR005467">
    <property type="entry name" value="His_kinase_dom"/>
</dbReference>
<gene>
    <name evidence="9" type="ORF">LY08_02093</name>
</gene>
<dbReference type="InterPro" id="IPR036890">
    <property type="entry name" value="HATPase_C_sf"/>
</dbReference>
<keyword evidence="3" id="KW-0597">Phosphoprotein</keyword>
<dbReference type="InterPro" id="IPR001610">
    <property type="entry name" value="PAC"/>
</dbReference>
<dbReference type="GO" id="GO:0006355">
    <property type="term" value="P:regulation of DNA-templated transcription"/>
    <property type="evidence" value="ECO:0007669"/>
    <property type="project" value="InterPro"/>
</dbReference>
<evidence type="ECO:0000256" key="1">
    <source>
        <dbReference type="ARBA" id="ARBA00000085"/>
    </source>
</evidence>
<dbReference type="SUPFAM" id="SSF55785">
    <property type="entry name" value="PYP-like sensor domain (PAS domain)"/>
    <property type="match status" value="2"/>
</dbReference>
<dbReference type="Gene3D" id="3.30.565.10">
    <property type="entry name" value="Histidine kinase-like ATPase, C-terminal domain"/>
    <property type="match status" value="1"/>
</dbReference>
<dbReference type="Pfam" id="PF08447">
    <property type="entry name" value="PAS_3"/>
    <property type="match status" value="1"/>
</dbReference>
<dbReference type="NCBIfam" id="TIGR00229">
    <property type="entry name" value="sensory_box"/>
    <property type="match status" value="1"/>
</dbReference>
<dbReference type="PROSITE" id="PS50112">
    <property type="entry name" value="PAS"/>
    <property type="match status" value="1"/>
</dbReference>
<evidence type="ECO:0000259" key="7">
    <source>
        <dbReference type="PROSITE" id="PS50112"/>
    </source>
</evidence>
<evidence type="ECO:0000259" key="6">
    <source>
        <dbReference type="PROSITE" id="PS50109"/>
    </source>
</evidence>
<evidence type="ECO:0000313" key="9">
    <source>
        <dbReference type="EMBL" id="RAJ13194.1"/>
    </source>
</evidence>
<dbReference type="PANTHER" id="PTHR43304:SF1">
    <property type="entry name" value="PAC DOMAIN-CONTAINING PROTEIN"/>
    <property type="match status" value="1"/>
</dbReference>
<dbReference type="InterPro" id="IPR000014">
    <property type="entry name" value="PAS"/>
</dbReference>
<organism evidence="9 10">
    <name type="scientific">Olleya aquimaris</name>
    <dbReference type="NCBI Taxonomy" id="639310"/>
    <lineage>
        <taxon>Bacteria</taxon>
        <taxon>Pseudomonadati</taxon>
        <taxon>Bacteroidota</taxon>
        <taxon>Flavobacteriia</taxon>
        <taxon>Flavobacteriales</taxon>
        <taxon>Flavobacteriaceae</taxon>
    </lineage>
</organism>
<proteinExistence type="predicted"/>
<dbReference type="InterPro" id="IPR000700">
    <property type="entry name" value="PAS-assoc_C"/>
</dbReference>
<keyword evidence="5" id="KW-0418">Kinase</keyword>